<comment type="catalytic activity">
    <reaction evidence="18 20">
        <text>N-acetyl-alpha-D-glucosamine 1-phosphate + UTP + H(+) = UDP-N-acetyl-alpha-D-glucosamine + diphosphate</text>
        <dbReference type="Rhea" id="RHEA:13509"/>
        <dbReference type="ChEBI" id="CHEBI:15378"/>
        <dbReference type="ChEBI" id="CHEBI:33019"/>
        <dbReference type="ChEBI" id="CHEBI:46398"/>
        <dbReference type="ChEBI" id="CHEBI:57705"/>
        <dbReference type="ChEBI" id="CHEBI:57776"/>
        <dbReference type="EC" id="2.7.7.23"/>
    </reaction>
</comment>
<dbReference type="InterPro" id="IPR005835">
    <property type="entry name" value="NTP_transferase_dom"/>
</dbReference>
<evidence type="ECO:0000256" key="19">
    <source>
        <dbReference type="ARBA" id="ARBA00049628"/>
    </source>
</evidence>
<comment type="subcellular location">
    <subcellularLocation>
        <location evidence="1 20">Cytoplasm</location>
    </subcellularLocation>
</comment>
<dbReference type="PROSITE" id="PS00101">
    <property type="entry name" value="HEXAPEP_TRANSFERASES"/>
    <property type="match status" value="1"/>
</dbReference>
<dbReference type="InterPro" id="IPR038009">
    <property type="entry name" value="GlmU_C_LbH"/>
</dbReference>
<evidence type="ECO:0000256" key="1">
    <source>
        <dbReference type="ARBA" id="ARBA00004496"/>
    </source>
</evidence>
<feature type="binding site" evidence="20">
    <location>
        <begin position="87"/>
        <end position="89"/>
    </location>
    <ligand>
        <name>UDP-N-acetyl-alpha-D-glucosamine</name>
        <dbReference type="ChEBI" id="CHEBI:57705"/>
    </ligand>
</feature>
<keyword evidence="14 20" id="KW-0511">Multifunctional enzyme</keyword>
<dbReference type="InterPro" id="IPR001451">
    <property type="entry name" value="Hexapep"/>
</dbReference>
<comment type="similarity">
    <text evidence="4 20">In the C-terminal section; belongs to the transferase hexapeptide repeat family.</text>
</comment>
<keyword evidence="16 20" id="KW-0961">Cell wall biogenesis/degradation</keyword>
<keyword evidence="23" id="KW-1185">Reference proteome</keyword>
<feature type="active site" description="Proton acceptor" evidence="20">
    <location>
        <position position="332"/>
    </location>
</feature>
<feature type="binding site" evidence="20">
    <location>
        <position position="302"/>
    </location>
    <ligand>
        <name>UDP-N-acetyl-alpha-D-glucosamine</name>
        <dbReference type="ChEBI" id="CHEBI:57705"/>
    </ligand>
</feature>
<feature type="region of interest" description="Linker" evidence="20">
    <location>
        <begin position="216"/>
        <end position="236"/>
    </location>
</feature>
<evidence type="ECO:0000256" key="20">
    <source>
        <dbReference type="HAMAP-Rule" id="MF_01631"/>
    </source>
</evidence>
<dbReference type="PATRIC" id="fig|86105.3.peg.891"/>
<dbReference type="AlphaFoldDB" id="A0A0C1QMP8"/>
<dbReference type="NCBIfam" id="TIGR01173">
    <property type="entry name" value="glmU"/>
    <property type="match status" value="1"/>
</dbReference>
<dbReference type="GO" id="GO:0000287">
    <property type="term" value="F:magnesium ion binding"/>
    <property type="evidence" value="ECO:0007669"/>
    <property type="project" value="UniProtKB-UniRule"/>
</dbReference>
<evidence type="ECO:0000256" key="3">
    <source>
        <dbReference type="ARBA" id="ARBA00005208"/>
    </source>
</evidence>
<dbReference type="Pfam" id="PF00132">
    <property type="entry name" value="Hexapep"/>
    <property type="match status" value="1"/>
</dbReference>
<dbReference type="GO" id="GO:0009252">
    <property type="term" value="P:peptidoglycan biosynthetic process"/>
    <property type="evidence" value="ECO:0007669"/>
    <property type="project" value="UniProtKB-UniRule"/>
</dbReference>
<dbReference type="Gene3D" id="2.160.10.10">
    <property type="entry name" value="Hexapeptide repeat proteins"/>
    <property type="match status" value="1"/>
</dbReference>
<evidence type="ECO:0000256" key="15">
    <source>
        <dbReference type="ARBA" id="ARBA00023315"/>
    </source>
</evidence>
<comment type="subunit">
    <text evidence="20">Homotrimer.</text>
</comment>
<feature type="binding site" evidence="20">
    <location>
        <begin position="355"/>
        <end position="356"/>
    </location>
    <ligand>
        <name>acetyl-CoA</name>
        <dbReference type="ChEBI" id="CHEBI:57288"/>
    </ligand>
</feature>
<evidence type="ECO:0000256" key="13">
    <source>
        <dbReference type="ARBA" id="ARBA00022984"/>
    </source>
</evidence>
<dbReference type="PANTHER" id="PTHR43584">
    <property type="entry name" value="NUCLEOTIDYL TRANSFERASE"/>
    <property type="match status" value="1"/>
</dbReference>
<feature type="binding site" evidence="20">
    <location>
        <begin position="65"/>
        <end position="66"/>
    </location>
    <ligand>
        <name>UDP-N-acetyl-alpha-D-glucosamine</name>
        <dbReference type="ChEBI" id="CHEBI:57705"/>
    </ligand>
</feature>
<dbReference type="GO" id="GO:0016020">
    <property type="term" value="C:membrane"/>
    <property type="evidence" value="ECO:0007669"/>
    <property type="project" value="GOC"/>
</dbReference>
<comment type="caution">
    <text evidence="22">The sequence shown here is derived from an EMBL/GenBank/DDBJ whole genome shotgun (WGS) entry which is preliminary data.</text>
</comment>
<evidence type="ECO:0000256" key="7">
    <source>
        <dbReference type="ARBA" id="ARBA00022679"/>
    </source>
</evidence>
<evidence type="ECO:0000313" key="22">
    <source>
        <dbReference type="EMBL" id="KIE05318.1"/>
    </source>
</evidence>
<evidence type="ECO:0000256" key="9">
    <source>
        <dbReference type="ARBA" id="ARBA00022723"/>
    </source>
</evidence>
<comment type="pathway">
    <text evidence="3 20">Nucleotide-sugar biosynthesis; UDP-N-acetyl-alpha-D-glucosamine biosynthesis; UDP-N-acetyl-alpha-D-glucosamine from N-acetyl-alpha-D-glucosamine 1-phosphate: step 1/1.</text>
</comment>
<dbReference type="GO" id="GO:0009245">
    <property type="term" value="P:lipid A biosynthetic process"/>
    <property type="evidence" value="ECO:0007669"/>
    <property type="project" value="UniProtKB-UniRule"/>
</dbReference>
<protein>
    <recommendedName>
        <fullName evidence="20">Bifunctional protein GlmU</fullName>
    </recommendedName>
    <domain>
        <recommendedName>
            <fullName evidence="20">UDP-N-acetylglucosamine pyrophosphorylase</fullName>
            <ecNumber evidence="20">2.7.7.23</ecNumber>
        </recommendedName>
        <alternativeName>
            <fullName evidence="20">N-acetylglucosamine-1-phosphate uridyltransferase</fullName>
        </alternativeName>
    </domain>
    <domain>
        <recommendedName>
            <fullName evidence="20">Glucosamine-1-phosphate N-acetyltransferase</fullName>
            <ecNumber evidence="20">2.3.1.157</ecNumber>
        </recommendedName>
    </domain>
</protein>
<feature type="binding site" evidence="20">
    <location>
        <position position="374"/>
    </location>
    <ligand>
        <name>acetyl-CoA</name>
        <dbReference type="ChEBI" id="CHEBI:57288"/>
    </ligand>
</feature>
<dbReference type="InterPro" id="IPR011004">
    <property type="entry name" value="Trimer_LpxA-like_sf"/>
</dbReference>
<evidence type="ECO:0000256" key="12">
    <source>
        <dbReference type="ARBA" id="ARBA00022960"/>
    </source>
</evidence>
<feature type="binding site" evidence="20">
    <location>
        <position position="392"/>
    </location>
    <ligand>
        <name>acetyl-CoA</name>
        <dbReference type="ChEBI" id="CHEBI:57288"/>
    </ligand>
</feature>
<keyword evidence="8 20" id="KW-0548">Nucleotidyltransferase</keyword>
<feature type="binding site" evidence="20">
    <location>
        <position position="60"/>
    </location>
    <ligand>
        <name>UDP-N-acetyl-alpha-D-glucosamine</name>
        <dbReference type="ChEBI" id="CHEBI:57705"/>
    </ligand>
</feature>
<dbReference type="GO" id="GO:0019134">
    <property type="term" value="F:glucosamine-1-phosphate N-acetyltransferase activity"/>
    <property type="evidence" value="ECO:0007669"/>
    <property type="project" value="UniProtKB-UniRule"/>
</dbReference>
<feature type="binding site" evidence="20">
    <location>
        <position position="156"/>
    </location>
    <ligand>
        <name>UDP-N-acetyl-alpha-D-glucosamine</name>
        <dbReference type="ChEBI" id="CHEBI:57705"/>
    </ligand>
</feature>
<feature type="domain" description="Nucleotidyl transferase" evidence="21">
    <location>
        <begin position="6"/>
        <end position="200"/>
    </location>
</feature>
<dbReference type="HAMAP" id="MF_01631">
    <property type="entry name" value="GlmU"/>
    <property type="match status" value="1"/>
</dbReference>
<feature type="binding site" evidence="20">
    <location>
        <position position="349"/>
    </location>
    <ligand>
        <name>acetyl-CoA</name>
        <dbReference type="ChEBI" id="CHEBI:57288"/>
    </ligand>
</feature>
<dbReference type="GO" id="GO:0000902">
    <property type="term" value="P:cell morphogenesis"/>
    <property type="evidence" value="ECO:0007669"/>
    <property type="project" value="UniProtKB-UniRule"/>
</dbReference>
<evidence type="ECO:0000256" key="2">
    <source>
        <dbReference type="ARBA" id="ARBA00005166"/>
    </source>
</evidence>
<keyword evidence="11 20" id="KW-0460">Magnesium</keyword>
<keyword evidence="12 20" id="KW-0133">Cell shape</keyword>
<evidence type="ECO:0000256" key="17">
    <source>
        <dbReference type="ARBA" id="ARBA00048247"/>
    </source>
</evidence>
<comment type="pathway">
    <text evidence="2 20">Nucleotide-sugar biosynthesis; UDP-N-acetyl-alpha-D-glucosamine biosynthesis; N-acetyl-alpha-D-glucosamine 1-phosphate from alpha-D-glucosamine 6-phosphate (route II): step 2/2.</text>
</comment>
<dbReference type="SUPFAM" id="SSF51161">
    <property type="entry name" value="Trimeric LpxA-like enzymes"/>
    <property type="match status" value="1"/>
</dbReference>
<dbReference type="InterPro" id="IPR018357">
    <property type="entry name" value="Hexapep_transf_CS"/>
</dbReference>
<keyword evidence="15 20" id="KW-0012">Acyltransferase</keyword>
<evidence type="ECO:0000256" key="16">
    <source>
        <dbReference type="ARBA" id="ARBA00023316"/>
    </source>
</evidence>
<evidence type="ECO:0000256" key="8">
    <source>
        <dbReference type="ARBA" id="ARBA00022695"/>
    </source>
</evidence>
<dbReference type="STRING" id="86105.NF27_DT00920"/>
<feature type="binding site" evidence="20">
    <location>
        <position position="346"/>
    </location>
    <ligand>
        <name>UDP-N-acetyl-alpha-D-glucosamine</name>
        <dbReference type="ChEBI" id="CHEBI:57705"/>
    </ligand>
</feature>
<feature type="binding site" evidence="20">
    <location>
        <position position="335"/>
    </location>
    <ligand>
        <name>UDP-N-acetyl-alpha-D-glucosamine</name>
        <dbReference type="ChEBI" id="CHEBI:57705"/>
    </ligand>
</feature>
<comment type="function">
    <text evidence="19 20">Catalyzes the last two sequential reactions in the de novo biosynthetic pathway for UDP-N-acetylglucosamine (UDP-GlcNAc). The C-terminal domain catalyzes the transfer of acetyl group from acetyl coenzyme A to glucosamine-1-phosphate (GlcN-1-P) to produce N-acetylglucosamine-1-phosphate (GlcNAc-1-P), which is converted into UDP-GlcNAc by the transfer of uridine 5-monophosphate (from uridine 5-triphosphate), a reaction catalyzed by the N-terminal domain.</text>
</comment>
<dbReference type="EC" id="2.3.1.157" evidence="20"/>
<feature type="binding site" evidence="20">
    <location>
        <position position="126"/>
    </location>
    <ligand>
        <name>UDP-N-acetyl-alpha-D-glucosamine</name>
        <dbReference type="ChEBI" id="CHEBI:57705"/>
    </ligand>
</feature>
<comment type="similarity">
    <text evidence="5 20">In the N-terminal section; belongs to the N-acetylglucosamine-1-phosphate uridyltransferase family.</text>
</comment>
<feature type="region of interest" description="N-acetyltransferase" evidence="20">
    <location>
        <begin position="237"/>
        <end position="423"/>
    </location>
</feature>
<dbReference type="CDD" id="cd02540">
    <property type="entry name" value="GT2_GlmU_N_bac"/>
    <property type="match status" value="1"/>
</dbReference>
<feature type="binding site" evidence="20">
    <location>
        <position position="213"/>
    </location>
    <ligand>
        <name>Mg(2+)</name>
        <dbReference type="ChEBI" id="CHEBI:18420"/>
    </ligand>
</feature>
<dbReference type="Gene3D" id="3.90.550.10">
    <property type="entry name" value="Spore Coat Polysaccharide Biosynthesis Protein SpsA, Chain A"/>
    <property type="match status" value="1"/>
</dbReference>
<dbReference type="Proteomes" id="UP000031258">
    <property type="component" value="Unassembled WGS sequence"/>
</dbReference>
<evidence type="ECO:0000256" key="11">
    <source>
        <dbReference type="ARBA" id="ARBA00022842"/>
    </source>
</evidence>
<comment type="pathway">
    <text evidence="20">Bacterial outer membrane biogenesis; LPS lipid A biosynthesis.</text>
</comment>
<dbReference type="SUPFAM" id="SSF53448">
    <property type="entry name" value="Nucleotide-diphospho-sugar transferases"/>
    <property type="match status" value="1"/>
</dbReference>
<name>A0A0C1QMP8_9RICK</name>
<feature type="binding site" evidence="20">
    <location>
        <position position="89"/>
    </location>
    <ligand>
        <name>Mg(2+)</name>
        <dbReference type="ChEBI" id="CHEBI:18420"/>
    </ligand>
</feature>
<dbReference type="InterPro" id="IPR029044">
    <property type="entry name" value="Nucleotide-diphossugar_trans"/>
</dbReference>
<feature type="binding site" evidence="20">
    <location>
        <position position="213"/>
    </location>
    <ligand>
        <name>UDP-N-acetyl-alpha-D-glucosamine</name>
        <dbReference type="ChEBI" id="CHEBI:57705"/>
    </ligand>
</feature>
<feature type="binding site" evidence="20">
    <location>
        <position position="141"/>
    </location>
    <ligand>
        <name>UDP-N-acetyl-alpha-D-glucosamine</name>
        <dbReference type="ChEBI" id="CHEBI:57705"/>
    </ligand>
</feature>
<evidence type="ECO:0000256" key="10">
    <source>
        <dbReference type="ARBA" id="ARBA00022737"/>
    </source>
</evidence>
<dbReference type="InterPro" id="IPR005882">
    <property type="entry name" value="Bifunctional_GlmU"/>
</dbReference>
<dbReference type="UniPathway" id="UPA00973"/>
<comment type="cofactor">
    <cofactor evidence="20">
        <name>Mg(2+)</name>
        <dbReference type="ChEBI" id="CHEBI:18420"/>
    </cofactor>
    <text evidence="20">Binds 1 Mg(2+) ion per subunit.</text>
</comment>
<feature type="region of interest" description="Pyrophosphorylase" evidence="20">
    <location>
        <begin position="1"/>
        <end position="215"/>
    </location>
</feature>
<comment type="caution">
    <text evidence="20">Lacks conserved residue(s) required for the propagation of feature annotation.</text>
</comment>
<keyword evidence="6 20" id="KW-0963">Cytoplasm</keyword>
<dbReference type="EMBL" id="JSWE01000096">
    <property type="protein sequence ID" value="KIE05318.1"/>
    <property type="molecule type" value="Genomic_DNA"/>
</dbReference>
<keyword evidence="13 20" id="KW-0573">Peptidoglycan synthesis</keyword>
<sequence>MKTALPKVMHSVGNMPLIEHIINLSRQISTDIRVVASETLKEHAEFMLLENKYNFASYIQEEQLGTAHALQCAELENIGSEYILVLYGDTPLVTYQTLNQMIERAKNSNATITAFGFYAQNPTGYGRFITDHEQNLLDIIEEKDAAPEVKRIDLCNSGIMLIKTSEAIRLIKEIKNNNASGEYYLTDLIRIANDNAYSCSYILGDEEEALGVNDLAQLARLEEIFQNRMRRKMMSEGVILIAPHTVHFSADTIIVGGSKIYPYVFFGAGVVIEKDTEIFSFSHIEQSKIGANCKIGPFARLRPNNVLSGDNKIGNFVELKNARLAEGAKASHLSYIGDAEVGKNCNIGAGTIFCNYDGKNKHFSKVGNDVFIGSNSAIISPVNIGDNALIGAGSTITQDVEPNDLAIARARQVNLKGRGRKRG</sequence>
<evidence type="ECO:0000256" key="4">
    <source>
        <dbReference type="ARBA" id="ARBA00007707"/>
    </source>
</evidence>
<dbReference type="GO" id="GO:0005737">
    <property type="term" value="C:cytoplasm"/>
    <property type="evidence" value="ECO:0007669"/>
    <property type="project" value="UniProtKB-SubCell"/>
</dbReference>
<dbReference type="EC" id="2.7.7.23" evidence="20"/>
<evidence type="ECO:0000256" key="6">
    <source>
        <dbReference type="ARBA" id="ARBA00022490"/>
    </source>
</evidence>
<organism evidence="22 23">
    <name type="scientific">Candidatus Jidaibacter acanthamoebae</name>
    <dbReference type="NCBI Taxonomy" id="86105"/>
    <lineage>
        <taxon>Bacteria</taxon>
        <taxon>Pseudomonadati</taxon>
        <taxon>Pseudomonadota</taxon>
        <taxon>Alphaproteobacteria</taxon>
        <taxon>Rickettsiales</taxon>
        <taxon>Candidatus Midichloriaceae</taxon>
        <taxon>Candidatus Jidaibacter</taxon>
    </lineage>
</organism>
<accession>A0A0C1QMP8</accession>
<dbReference type="UniPathway" id="UPA00113">
    <property type="reaction ID" value="UER00532"/>
</dbReference>
<dbReference type="Pfam" id="PF00483">
    <property type="entry name" value="NTP_transferase"/>
    <property type="match status" value="1"/>
</dbReference>
<evidence type="ECO:0000259" key="21">
    <source>
        <dbReference type="Pfam" id="PF00483"/>
    </source>
</evidence>
<dbReference type="GO" id="GO:0003977">
    <property type="term" value="F:UDP-N-acetylglucosamine diphosphorylase activity"/>
    <property type="evidence" value="ECO:0007669"/>
    <property type="project" value="UniProtKB-UniRule"/>
</dbReference>
<dbReference type="GO" id="GO:0006048">
    <property type="term" value="P:UDP-N-acetylglucosamine biosynthetic process"/>
    <property type="evidence" value="ECO:0007669"/>
    <property type="project" value="UniProtKB-UniPathway"/>
</dbReference>
<proteinExistence type="inferred from homology"/>
<dbReference type="GO" id="GO:0071555">
    <property type="term" value="P:cell wall organization"/>
    <property type="evidence" value="ECO:0007669"/>
    <property type="project" value="UniProtKB-KW"/>
</dbReference>
<dbReference type="CDD" id="cd03353">
    <property type="entry name" value="LbH_GlmU_C"/>
    <property type="match status" value="1"/>
</dbReference>
<evidence type="ECO:0000313" key="23">
    <source>
        <dbReference type="Proteomes" id="UP000031258"/>
    </source>
</evidence>
<feature type="binding site" evidence="20">
    <location>
        <position position="409"/>
    </location>
    <ligand>
        <name>acetyl-CoA</name>
        <dbReference type="ChEBI" id="CHEBI:57288"/>
    </ligand>
</feature>
<dbReference type="PANTHER" id="PTHR43584:SF3">
    <property type="entry name" value="BIFUNCTIONAL PROTEIN GLMU"/>
    <property type="match status" value="1"/>
</dbReference>
<reference evidence="22 23" key="1">
    <citation type="submission" date="2014-11" db="EMBL/GenBank/DDBJ databases">
        <title>A Rickettsiales Symbiont of Amoebae With Ancient Features.</title>
        <authorList>
            <person name="Schulz F."/>
            <person name="Martijn J."/>
            <person name="Wascher F."/>
            <person name="Kostanjsek R."/>
            <person name="Ettema T.J."/>
            <person name="Horn M."/>
        </authorList>
    </citation>
    <scope>NUCLEOTIDE SEQUENCE [LARGE SCALE GENOMIC DNA]</scope>
    <source>
        <strain evidence="22 23">UWC36</strain>
    </source>
</reference>
<keyword evidence="10 20" id="KW-0677">Repeat</keyword>
<dbReference type="GO" id="GO:0008360">
    <property type="term" value="P:regulation of cell shape"/>
    <property type="evidence" value="ECO:0007669"/>
    <property type="project" value="UniProtKB-KW"/>
</dbReference>
<evidence type="ECO:0000256" key="14">
    <source>
        <dbReference type="ARBA" id="ARBA00023268"/>
    </source>
</evidence>
<keyword evidence="9 20" id="KW-0479">Metal-binding</keyword>
<dbReference type="NCBIfam" id="NF010933">
    <property type="entry name" value="PRK14353.1"/>
    <property type="match status" value="1"/>
</dbReference>
<keyword evidence="7 20" id="KW-0808">Transferase</keyword>
<feature type="binding site" evidence="20">
    <location>
        <position position="7"/>
    </location>
    <ligand>
        <name>UDP-N-acetyl-alpha-D-glucosamine</name>
        <dbReference type="ChEBI" id="CHEBI:57705"/>
    </ligand>
</feature>
<evidence type="ECO:0000256" key="18">
    <source>
        <dbReference type="ARBA" id="ARBA00048493"/>
    </source>
</evidence>
<comment type="catalytic activity">
    <reaction evidence="17 20">
        <text>alpha-D-glucosamine 1-phosphate + acetyl-CoA = N-acetyl-alpha-D-glucosamine 1-phosphate + CoA + H(+)</text>
        <dbReference type="Rhea" id="RHEA:13725"/>
        <dbReference type="ChEBI" id="CHEBI:15378"/>
        <dbReference type="ChEBI" id="CHEBI:57287"/>
        <dbReference type="ChEBI" id="CHEBI:57288"/>
        <dbReference type="ChEBI" id="CHEBI:57776"/>
        <dbReference type="ChEBI" id="CHEBI:58516"/>
        <dbReference type="EC" id="2.3.1.157"/>
    </reaction>
</comment>
<feature type="binding site" evidence="20">
    <location>
        <position position="320"/>
    </location>
    <ligand>
        <name>UDP-N-acetyl-alpha-D-glucosamine</name>
        <dbReference type="ChEBI" id="CHEBI:57705"/>
    </ligand>
</feature>
<evidence type="ECO:0000256" key="5">
    <source>
        <dbReference type="ARBA" id="ARBA00007947"/>
    </source>
</evidence>
<dbReference type="InterPro" id="IPR050065">
    <property type="entry name" value="GlmU-like"/>
</dbReference>
<gene>
    <name evidence="22" type="primary">glmU_2</name>
    <name evidence="20" type="synonym">glmU</name>
    <name evidence="22" type="ORF">NF27_DT00920</name>
</gene>